<gene>
    <name evidence="2" type="ORF">TcWFU_000661</name>
</gene>
<name>A0ABR4QF32_9CEST</name>
<sequence length="129" mass="14239">MGGRFVRHHEDRRFHVQHPNWHQIKNVASPIGSSFRAIDTPHFSNSKPFHSPPTINATTSPPRQHRSSHTPPPLHFTACRTNSRATPATVFPHAPTKSSNRPSGLPSRCIRGGRTTCQKVNNTSLVAAA</sequence>
<evidence type="ECO:0000313" key="2">
    <source>
        <dbReference type="EMBL" id="KAL5108378.1"/>
    </source>
</evidence>
<dbReference type="Proteomes" id="UP001651158">
    <property type="component" value="Unassembled WGS sequence"/>
</dbReference>
<reference evidence="2 3" key="1">
    <citation type="journal article" date="2022" name="Front. Cell. Infect. Microbiol.">
        <title>The Genomes of Two Strains of Taenia crassiceps the Animal Model for the Study of Human Cysticercosis.</title>
        <authorList>
            <person name="Bobes R.J."/>
            <person name="Estrada K."/>
            <person name="Rios-Valencia D.G."/>
            <person name="Calderon-Gallegos A."/>
            <person name="de la Torre P."/>
            <person name="Carrero J.C."/>
            <person name="Sanchez-Flores A."/>
            <person name="Laclette J.P."/>
        </authorList>
    </citation>
    <scope>NUCLEOTIDE SEQUENCE [LARGE SCALE GENOMIC DNA]</scope>
    <source>
        <strain evidence="2">WFUcys</strain>
    </source>
</reference>
<proteinExistence type="predicted"/>
<evidence type="ECO:0000256" key="1">
    <source>
        <dbReference type="SAM" id="MobiDB-lite"/>
    </source>
</evidence>
<evidence type="ECO:0000313" key="3">
    <source>
        <dbReference type="Proteomes" id="UP001651158"/>
    </source>
</evidence>
<feature type="region of interest" description="Disordered" evidence="1">
    <location>
        <begin position="38"/>
        <end position="111"/>
    </location>
</feature>
<accession>A0ABR4QF32</accession>
<keyword evidence="3" id="KW-1185">Reference proteome</keyword>
<organism evidence="2 3">
    <name type="scientific">Taenia crassiceps</name>
    <dbReference type="NCBI Taxonomy" id="6207"/>
    <lineage>
        <taxon>Eukaryota</taxon>
        <taxon>Metazoa</taxon>
        <taxon>Spiralia</taxon>
        <taxon>Lophotrochozoa</taxon>
        <taxon>Platyhelminthes</taxon>
        <taxon>Cestoda</taxon>
        <taxon>Eucestoda</taxon>
        <taxon>Cyclophyllidea</taxon>
        <taxon>Taeniidae</taxon>
        <taxon>Taenia</taxon>
    </lineage>
</organism>
<comment type="caution">
    <text evidence="2">The sequence shown here is derived from an EMBL/GenBank/DDBJ whole genome shotgun (WGS) entry which is preliminary data.</text>
</comment>
<protein>
    <submittedName>
        <fullName evidence="2">Uncharacterized protein</fullName>
    </submittedName>
</protein>
<feature type="compositionally biased region" description="Polar residues" evidence="1">
    <location>
        <begin position="42"/>
        <end position="62"/>
    </location>
</feature>
<dbReference type="EMBL" id="JAKROA010000003">
    <property type="protein sequence ID" value="KAL5108378.1"/>
    <property type="molecule type" value="Genomic_DNA"/>
</dbReference>